<dbReference type="OrthoDB" id="922982at2"/>
<dbReference type="RefSeq" id="WP_103923924.1">
    <property type="nucleotide sequence ID" value="NZ_FNVR01000004.1"/>
</dbReference>
<dbReference type="AlphaFoldDB" id="A0A1H5UIA8"/>
<evidence type="ECO:0000313" key="2">
    <source>
        <dbReference type="Proteomes" id="UP000236736"/>
    </source>
</evidence>
<evidence type="ECO:0008006" key="3">
    <source>
        <dbReference type="Google" id="ProtNLM"/>
    </source>
</evidence>
<protein>
    <recommendedName>
        <fullName evidence="3">DUF4249 domain-containing protein</fullName>
    </recommendedName>
</protein>
<keyword evidence="2" id="KW-1185">Reference proteome</keyword>
<dbReference type="Pfam" id="PF14054">
    <property type="entry name" value="DUF4249"/>
    <property type="match status" value="1"/>
</dbReference>
<evidence type="ECO:0000313" key="1">
    <source>
        <dbReference type="EMBL" id="SEF74208.1"/>
    </source>
</evidence>
<reference evidence="2" key="1">
    <citation type="submission" date="2016-10" db="EMBL/GenBank/DDBJ databases">
        <authorList>
            <person name="Varghese N."/>
            <person name="Submissions S."/>
        </authorList>
    </citation>
    <scope>NUCLEOTIDE SEQUENCE [LARGE SCALE GENOMIC DNA]</scope>
    <source>
        <strain evidence="2">DSM 17298</strain>
    </source>
</reference>
<name>A0A1H5UIA8_9BACT</name>
<dbReference type="Proteomes" id="UP000236736">
    <property type="component" value="Unassembled WGS sequence"/>
</dbReference>
<gene>
    <name evidence="1" type="ORF">SAMN03080598_01261</name>
</gene>
<dbReference type="InterPro" id="IPR025345">
    <property type="entry name" value="DUF4249"/>
</dbReference>
<proteinExistence type="predicted"/>
<organism evidence="1 2">
    <name type="scientific">Algoriphagus boritolerans DSM 17298 = JCM 18970</name>
    <dbReference type="NCBI Taxonomy" id="1120964"/>
    <lineage>
        <taxon>Bacteria</taxon>
        <taxon>Pseudomonadati</taxon>
        <taxon>Bacteroidota</taxon>
        <taxon>Cytophagia</taxon>
        <taxon>Cytophagales</taxon>
        <taxon>Cyclobacteriaceae</taxon>
        <taxon>Algoriphagus</taxon>
    </lineage>
</organism>
<dbReference type="STRING" id="1120964.GCA_001313265_05965"/>
<accession>A0A1H5UIA8</accession>
<dbReference type="EMBL" id="FNVR01000004">
    <property type="protein sequence ID" value="SEF74208.1"/>
    <property type="molecule type" value="Genomic_DNA"/>
</dbReference>
<sequence length="371" mass="42704">MNKFRILSLLCIFLGFNSCVEQIEFELEKTERERLIVSGTLTNLNEPQVVFLSETTSQARKPLLSDEENGYFTLDDKPRPVRGARVTLEYEGIANPGKEFRETKPGRYELLENSVFGVGSAVGYFLQIQVGDRIYRSEVQTFPQAIGSDELSFSFERTRLGDNPDAAQVVIQSEVTLPEQVGDYYLRWTVDEAYFWDLTFFPNSFNRPPPDCIVFGFPDPERITLINGDLLNRPGGKSTQIVAKRLVDQSFLSRHFFNVRQLSISKDAYDYWRRVRELVNNTGSVFDSPPAPIRGNLYNVNDPDEVVLGYFEVATAKVSRIYTTFGDVPFFLEKSCEYVPGRRRDQYDPRCLSCNVFPDSQGFYPEWWFDE</sequence>